<evidence type="ECO:0000313" key="2">
    <source>
        <dbReference type="Proteomes" id="UP000324222"/>
    </source>
</evidence>
<keyword evidence="2" id="KW-1185">Reference proteome</keyword>
<dbReference type="EMBL" id="VSRR010006811">
    <property type="protein sequence ID" value="MPC45608.1"/>
    <property type="molecule type" value="Genomic_DNA"/>
</dbReference>
<comment type="caution">
    <text evidence="1">The sequence shown here is derived from an EMBL/GenBank/DDBJ whole genome shotgun (WGS) entry which is preliminary data.</text>
</comment>
<gene>
    <name evidence="1" type="ORF">E2C01_039313</name>
</gene>
<sequence>MEMTCILSSFQPRRRSPLCPYHRQVFLHKNRIFSCRPPSTLPDLTVGGTVIPLSSQYRYLGAPVRISAALPVPRQRRLHPLQWLTNNSSGISIPVAKTIYITFIRSVIDYLSPVLIQLPRAALEPLYIFQKRAMSHSWMPCVY</sequence>
<accession>A0A5B7FL16</accession>
<dbReference type="OrthoDB" id="6373033at2759"/>
<dbReference type="AlphaFoldDB" id="A0A5B7FL16"/>
<evidence type="ECO:0000313" key="1">
    <source>
        <dbReference type="EMBL" id="MPC45608.1"/>
    </source>
</evidence>
<dbReference type="Proteomes" id="UP000324222">
    <property type="component" value="Unassembled WGS sequence"/>
</dbReference>
<name>A0A5B7FL16_PORTR</name>
<proteinExistence type="predicted"/>
<organism evidence="1 2">
    <name type="scientific">Portunus trituberculatus</name>
    <name type="common">Swimming crab</name>
    <name type="synonym">Neptunus trituberculatus</name>
    <dbReference type="NCBI Taxonomy" id="210409"/>
    <lineage>
        <taxon>Eukaryota</taxon>
        <taxon>Metazoa</taxon>
        <taxon>Ecdysozoa</taxon>
        <taxon>Arthropoda</taxon>
        <taxon>Crustacea</taxon>
        <taxon>Multicrustacea</taxon>
        <taxon>Malacostraca</taxon>
        <taxon>Eumalacostraca</taxon>
        <taxon>Eucarida</taxon>
        <taxon>Decapoda</taxon>
        <taxon>Pleocyemata</taxon>
        <taxon>Brachyura</taxon>
        <taxon>Eubrachyura</taxon>
        <taxon>Portunoidea</taxon>
        <taxon>Portunidae</taxon>
        <taxon>Portuninae</taxon>
        <taxon>Portunus</taxon>
    </lineage>
</organism>
<protein>
    <submittedName>
        <fullName evidence="1">Uncharacterized protein</fullName>
    </submittedName>
</protein>
<reference evidence="1 2" key="1">
    <citation type="submission" date="2019-05" db="EMBL/GenBank/DDBJ databases">
        <title>Another draft genome of Portunus trituberculatus and its Hox gene families provides insights of decapod evolution.</title>
        <authorList>
            <person name="Jeong J.-H."/>
            <person name="Song I."/>
            <person name="Kim S."/>
            <person name="Choi T."/>
            <person name="Kim D."/>
            <person name="Ryu S."/>
            <person name="Kim W."/>
        </authorList>
    </citation>
    <scope>NUCLEOTIDE SEQUENCE [LARGE SCALE GENOMIC DNA]</scope>
    <source>
        <tissue evidence="1">Muscle</tissue>
    </source>
</reference>